<dbReference type="EMBL" id="JBJVNI010000020">
    <property type="protein sequence ID" value="MFM9613475.1"/>
    <property type="molecule type" value="Genomic_DNA"/>
</dbReference>
<organism evidence="1 2">
    <name type="scientific">Streptomyces niveiscabiei</name>
    <dbReference type="NCBI Taxonomy" id="164115"/>
    <lineage>
        <taxon>Bacteria</taxon>
        <taxon>Bacillati</taxon>
        <taxon>Actinomycetota</taxon>
        <taxon>Actinomycetes</taxon>
        <taxon>Kitasatosporales</taxon>
        <taxon>Streptomycetaceae</taxon>
        <taxon>Streptomyces</taxon>
    </lineage>
</organism>
<reference evidence="1 2" key="1">
    <citation type="submission" date="2024-12" db="EMBL/GenBank/DDBJ databases">
        <title>Forecasting of Potato common scab and diversities of Pathogenic streptomyces spp. in china.</title>
        <authorList>
            <person name="Handique U."/>
            <person name="Wu J."/>
        </authorList>
    </citation>
    <scope>NUCLEOTIDE SEQUENCE [LARGE SCALE GENOMIC DNA]</scope>
    <source>
        <strain evidence="1 2">ZRIMU1530</strain>
    </source>
</reference>
<name>A0ABW9HZE2_9ACTN</name>
<dbReference type="RefSeq" id="WP_409122708.1">
    <property type="nucleotide sequence ID" value="NZ_JBJVNI010000020.1"/>
</dbReference>
<keyword evidence="2" id="KW-1185">Reference proteome</keyword>
<evidence type="ECO:0000313" key="1">
    <source>
        <dbReference type="EMBL" id="MFM9613475.1"/>
    </source>
</evidence>
<proteinExistence type="predicted"/>
<evidence type="ECO:0000313" key="2">
    <source>
        <dbReference type="Proteomes" id="UP001631957"/>
    </source>
</evidence>
<dbReference type="Proteomes" id="UP001631957">
    <property type="component" value="Unassembled WGS sequence"/>
</dbReference>
<dbReference type="SUPFAM" id="SSF53756">
    <property type="entry name" value="UDP-Glycosyltransferase/glycogen phosphorylase"/>
    <property type="match status" value="1"/>
</dbReference>
<dbReference type="GO" id="GO:0003743">
    <property type="term" value="F:translation initiation factor activity"/>
    <property type="evidence" value="ECO:0007669"/>
    <property type="project" value="UniProtKB-KW"/>
</dbReference>
<accession>A0ABW9HZE2</accession>
<keyword evidence="1" id="KW-0648">Protein biosynthesis</keyword>
<sequence>MTRVLFAARSAVALYRLLDVVPVFAGDPRITRCFTLVPGSDFGVDALAVVDALGGRIVPWEQAREEVYDLVVSASPKGELAQLAGTHVLLPHGAGFSKTIRAEGSADSASGLDPVYLSRAPIALHAMAHPGQVARLASAAPHAATRAGVVGDPTLERLLDSRTLRDRYRAALGTGSRTLLALTSTWGPESLLSRHPDLPAELAAQLPYDEYQLALIVHPNEHSRLGTYDLTERLSPALDAGLVLAAPREEWASTLVAADALVTDHGSTALYFAALDDRPVLAATDGGPELIPGSPMDVLLRAVPELSRTTALPEALRAYRPGATGPATDAAFAHRGRALDRLRAELYDLLGLTPPPAPPPVRLLPDPAPPLRLPSAFDTHADRTPTGVRIARRPVGLGPPGHHLAAEHGTSSVQLTRSAGVLYRRPLPGAPTWTSDGWTRHALDEYPGCRTAGVVHPSGEGLLRFRGRELPYAVRIEPHTEAPGRLTSADPAVAVSAAHVWSDGWDGEPAEFTCLVGEREFTVRVRRATESESATPV</sequence>
<protein>
    <submittedName>
        <fullName evidence="1">Translation initiation factor 2</fullName>
    </submittedName>
</protein>
<comment type="caution">
    <text evidence="1">The sequence shown here is derived from an EMBL/GenBank/DDBJ whole genome shotgun (WGS) entry which is preliminary data.</text>
</comment>
<keyword evidence="1" id="KW-0396">Initiation factor</keyword>
<gene>
    <name evidence="1" type="ORF">ACKI18_32895</name>
</gene>